<dbReference type="EMBL" id="VRMN01000004">
    <property type="protein sequence ID" value="KAA8494649.1"/>
    <property type="molecule type" value="Genomic_DNA"/>
</dbReference>
<protein>
    <submittedName>
        <fullName evidence="2">Uncharacterized protein</fullName>
    </submittedName>
</protein>
<name>A0A5J4YT48_PORPP</name>
<dbReference type="Proteomes" id="UP000324585">
    <property type="component" value="Unassembled WGS sequence"/>
</dbReference>
<comment type="caution">
    <text evidence="2">The sequence shown here is derived from an EMBL/GenBank/DDBJ whole genome shotgun (WGS) entry which is preliminary data.</text>
</comment>
<evidence type="ECO:0000313" key="3">
    <source>
        <dbReference type="Proteomes" id="UP000324585"/>
    </source>
</evidence>
<evidence type="ECO:0000313" key="2">
    <source>
        <dbReference type="EMBL" id="KAA8494649.1"/>
    </source>
</evidence>
<feature type="region of interest" description="Disordered" evidence="1">
    <location>
        <begin position="116"/>
        <end position="138"/>
    </location>
</feature>
<proteinExistence type="predicted"/>
<gene>
    <name evidence="2" type="ORF">FVE85_2890</name>
</gene>
<organism evidence="2 3">
    <name type="scientific">Porphyridium purpureum</name>
    <name type="common">Red alga</name>
    <name type="synonym">Porphyridium cruentum</name>
    <dbReference type="NCBI Taxonomy" id="35688"/>
    <lineage>
        <taxon>Eukaryota</taxon>
        <taxon>Rhodophyta</taxon>
        <taxon>Bangiophyceae</taxon>
        <taxon>Porphyridiales</taxon>
        <taxon>Porphyridiaceae</taxon>
        <taxon>Porphyridium</taxon>
    </lineage>
</organism>
<reference evidence="3" key="1">
    <citation type="journal article" date="2019" name="Nat. Commun.">
        <title>Expansion of phycobilisome linker gene families in mesophilic red algae.</title>
        <authorList>
            <person name="Lee J."/>
            <person name="Kim D."/>
            <person name="Bhattacharya D."/>
            <person name="Yoon H.S."/>
        </authorList>
    </citation>
    <scope>NUCLEOTIDE SEQUENCE [LARGE SCALE GENOMIC DNA]</scope>
    <source>
        <strain evidence="3">CCMP 1328</strain>
    </source>
</reference>
<keyword evidence="3" id="KW-1185">Reference proteome</keyword>
<sequence>MLRQRHPRLQCAASDPARCRRVVSIEASTAPLAATGRAIERGSALAAEEDANVLGKVVRQKCASADAPRAATQKTCRFESSEFLNRSSCFRKARVFGDITRQREAAERLGVPMSHDTRARTETHASNPHQHVLKALRR</sequence>
<accession>A0A5J4YT48</accession>
<dbReference type="AlphaFoldDB" id="A0A5J4YT48"/>
<evidence type="ECO:0000256" key="1">
    <source>
        <dbReference type="SAM" id="MobiDB-lite"/>
    </source>
</evidence>